<gene>
    <name evidence="4" type="ORF">BUALT_Bualt04G0140300</name>
</gene>
<dbReference type="CDD" id="cd03784">
    <property type="entry name" value="GT1_Gtf-like"/>
    <property type="match status" value="1"/>
</dbReference>
<organism evidence="4 5">
    <name type="scientific">Buddleja alternifolia</name>
    <dbReference type="NCBI Taxonomy" id="168488"/>
    <lineage>
        <taxon>Eukaryota</taxon>
        <taxon>Viridiplantae</taxon>
        <taxon>Streptophyta</taxon>
        <taxon>Embryophyta</taxon>
        <taxon>Tracheophyta</taxon>
        <taxon>Spermatophyta</taxon>
        <taxon>Magnoliopsida</taxon>
        <taxon>eudicotyledons</taxon>
        <taxon>Gunneridae</taxon>
        <taxon>Pentapetalae</taxon>
        <taxon>asterids</taxon>
        <taxon>lamiids</taxon>
        <taxon>Lamiales</taxon>
        <taxon>Scrophulariaceae</taxon>
        <taxon>Buddlejeae</taxon>
        <taxon>Buddleja</taxon>
    </lineage>
</organism>
<proteinExistence type="inferred from homology"/>
<dbReference type="AlphaFoldDB" id="A0AAV6XZM8"/>
<dbReference type="Pfam" id="PF00201">
    <property type="entry name" value="UDPGT"/>
    <property type="match status" value="1"/>
</dbReference>
<dbReference type="InterPro" id="IPR050481">
    <property type="entry name" value="UDP-glycosyltransf_plant"/>
</dbReference>
<evidence type="ECO:0000256" key="1">
    <source>
        <dbReference type="ARBA" id="ARBA00009995"/>
    </source>
</evidence>
<evidence type="ECO:0000313" key="4">
    <source>
        <dbReference type="EMBL" id="KAG8384653.1"/>
    </source>
</evidence>
<accession>A0AAV6XZM8</accession>
<comment type="similarity">
    <text evidence="1">Belongs to the UDP-glycosyltransferase family.</text>
</comment>
<evidence type="ECO:0000256" key="3">
    <source>
        <dbReference type="ARBA" id="ARBA00022679"/>
    </source>
</evidence>
<keyword evidence="3" id="KW-0808">Transferase</keyword>
<comment type="caution">
    <text evidence="4">The sequence shown here is derived from an EMBL/GenBank/DDBJ whole genome shotgun (WGS) entry which is preliminary data.</text>
</comment>
<dbReference type="EMBL" id="WHWC01000004">
    <property type="protein sequence ID" value="KAG8384653.1"/>
    <property type="molecule type" value="Genomic_DNA"/>
</dbReference>
<keyword evidence="5" id="KW-1185">Reference proteome</keyword>
<dbReference type="PANTHER" id="PTHR48048">
    <property type="entry name" value="GLYCOSYLTRANSFERASE"/>
    <property type="match status" value="1"/>
</dbReference>
<evidence type="ECO:0000313" key="5">
    <source>
        <dbReference type="Proteomes" id="UP000826271"/>
    </source>
</evidence>
<evidence type="ECO:0000256" key="2">
    <source>
        <dbReference type="ARBA" id="ARBA00022676"/>
    </source>
</evidence>
<name>A0AAV6XZM8_9LAMI</name>
<reference evidence="4" key="1">
    <citation type="submission" date="2019-10" db="EMBL/GenBank/DDBJ databases">
        <authorList>
            <person name="Zhang R."/>
            <person name="Pan Y."/>
            <person name="Wang J."/>
            <person name="Ma R."/>
            <person name="Yu S."/>
        </authorList>
    </citation>
    <scope>NUCLEOTIDE SEQUENCE</scope>
    <source>
        <strain evidence="4">LA-IB0</strain>
        <tissue evidence="4">Leaf</tissue>
    </source>
</reference>
<dbReference type="Proteomes" id="UP000826271">
    <property type="component" value="Unassembled WGS sequence"/>
</dbReference>
<dbReference type="Gene3D" id="3.40.50.2000">
    <property type="entry name" value="Glycogen Phosphorylase B"/>
    <property type="match status" value="2"/>
</dbReference>
<evidence type="ECO:0008006" key="6">
    <source>
        <dbReference type="Google" id="ProtNLM"/>
    </source>
</evidence>
<sequence length="453" mass="50189">MSDSNDFDKVHGDYPHLVFLPSGIGNLTPFFQLAVTMASHNCKVTFINIQPQAHAPELPRFSSFISNHPRIELLDFEIRSNTHPDSTISDPFIIHIEKMNSSLHLLNPILSSLSVSAIFSDFAIATSLSKISADLNIPHYIVSTTSAKFFSLVAYLPVLTGDDPNIFNDSTGEIEVRGLEPIPKSKIPPSWMDTSPSNYILTNYLLPNARSLSNVEGVLLNTFDWFEHETVAALKGSRAMNNLPPLFPIGPLKSYDPHKTHQVFSWLDQHKAKSVVYVDFGSREVMPTDQTTELAKGLDICGCNYLWANPHNIIIEGTKNKGKIIRGWVDQERVLGHPAIGGFVSQCEWGSVMQAAVNGVPILTWPHHGDQRMNAETVEKAGLGVLIRDWGWIGEKLVEGKEIGRVVKQIMEDLNVRKKAEIVRGKSGEACEIGGSSENGIVEVIEMLMSEKK</sequence>
<dbReference type="SUPFAM" id="SSF53756">
    <property type="entry name" value="UDP-Glycosyltransferase/glycogen phosphorylase"/>
    <property type="match status" value="1"/>
</dbReference>
<protein>
    <recommendedName>
        <fullName evidence="6">UDP-glycosyltransferase</fullName>
    </recommendedName>
</protein>
<dbReference type="InterPro" id="IPR002213">
    <property type="entry name" value="UDP_glucos_trans"/>
</dbReference>
<dbReference type="PANTHER" id="PTHR48048:SF76">
    <property type="entry name" value="UDP-GLYCOSYLTRANSFERASE 708D1-LIKE"/>
    <property type="match status" value="1"/>
</dbReference>
<keyword evidence="2" id="KW-0328">Glycosyltransferase</keyword>
<dbReference type="GO" id="GO:0035251">
    <property type="term" value="F:UDP-glucosyltransferase activity"/>
    <property type="evidence" value="ECO:0007669"/>
    <property type="project" value="InterPro"/>
</dbReference>